<organism evidence="1 2">
    <name type="scientific">Phocaeicola faecium</name>
    <dbReference type="NCBI Taxonomy" id="2762213"/>
    <lineage>
        <taxon>Bacteria</taxon>
        <taxon>Pseudomonadati</taxon>
        <taxon>Bacteroidota</taxon>
        <taxon>Bacteroidia</taxon>
        <taxon>Bacteroidales</taxon>
        <taxon>Bacteroidaceae</taxon>
        <taxon>Phocaeicola</taxon>
    </lineage>
</organism>
<proteinExistence type="predicted"/>
<evidence type="ECO:0000313" key="2">
    <source>
        <dbReference type="Proteomes" id="UP000616346"/>
    </source>
</evidence>
<sequence>MFLGIGINTVSAQTQTDDKEWRLNKDVVKMIQFDFSGMKVPESQPEEAPIDKKWMNFKTDIGIPRSLLDTTIVKKPEGYIRLLPYSIWTRFGDDPVYDVLIVGRKKEREMTWKLSSSIYKDEYGRTILPSPGRMYESVGGSAGAGVAITVDFNKFLTENLTRRGRMLRHNRKYANAWKIYKDYQPTKEDSLKFPNFYRWMQASASLTDSVKPDSLTHIPSVAAKDTLPKVQPVKRKSQADEPESAGDWYKYIRRKQAEDSVRQKEFFRKDKVRQNAYELEQQTRYLKDLQN</sequence>
<reference evidence="1 2" key="1">
    <citation type="submission" date="2020-08" db="EMBL/GenBank/DDBJ databases">
        <title>A Genomic Blueprint of the Chicken Gut Microbiome.</title>
        <authorList>
            <person name="Gilroy R."/>
            <person name="Ravi A."/>
            <person name="Getino M."/>
            <person name="Pursley I."/>
            <person name="Horton D.L."/>
            <person name="Alikhan N.-F."/>
            <person name="Baker D."/>
            <person name="Gharbi K."/>
            <person name="Hall N."/>
            <person name="Watson M."/>
            <person name="Adriaenssens E.M."/>
            <person name="Foster-Nyarko E."/>
            <person name="Jarju S."/>
            <person name="Secka A."/>
            <person name="Antonio M."/>
            <person name="Oren A."/>
            <person name="Chaudhuri R."/>
            <person name="La Ragione R.M."/>
            <person name="Hildebrand F."/>
            <person name="Pallen M.J."/>
        </authorList>
    </citation>
    <scope>NUCLEOTIDE SEQUENCE [LARGE SCALE GENOMIC DNA]</scope>
    <source>
        <strain evidence="1 2">Sa1YUN3</strain>
    </source>
</reference>
<keyword evidence="2" id="KW-1185">Reference proteome</keyword>
<accession>A0ABR8V8J9</accession>
<evidence type="ECO:0000313" key="1">
    <source>
        <dbReference type="EMBL" id="MBD8001088.1"/>
    </source>
</evidence>
<dbReference type="EMBL" id="JACSPQ010000001">
    <property type="protein sequence ID" value="MBD8001088.1"/>
    <property type="molecule type" value="Genomic_DNA"/>
</dbReference>
<protein>
    <submittedName>
        <fullName evidence="1">DUF4858 domain-containing protein</fullName>
    </submittedName>
</protein>
<gene>
    <name evidence="1" type="ORF">H9626_02480</name>
</gene>
<name>A0ABR8V8J9_9BACT</name>
<dbReference type="Proteomes" id="UP000616346">
    <property type="component" value="Unassembled WGS sequence"/>
</dbReference>
<comment type="caution">
    <text evidence="1">The sequence shown here is derived from an EMBL/GenBank/DDBJ whole genome shotgun (WGS) entry which is preliminary data.</text>
</comment>